<comment type="similarity">
    <text evidence="2">Belongs to the helicase family. RLR subfamily.</text>
</comment>
<protein>
    <recommendedName>
        <fullName evidence="3">RNA helicase</fullName>
        <ecNumber evidence="3">3.6.4.13</ecNumber>
    </recommendedName>
</protein>
<evidence type="ECO:0000256" key="9">
    <source>
        <dbReference type="ARBA" id="ARBA00022737"/>
    </source>
</evidence>
<evidence type="ECO:0000256" key="20">
    <source>
        <dbReference type="SAM" id="SignalP"/>
    </source>
</evidence>
<dbReference type="GO" id="GO:0140374">
    <property type="term" value="P:antiviral innate immune response"/>
    <property type="evidence" value="ECO:0007669"/>
    <property type="project" value="TreeGrafter"/>
</dbReference>
<dbReference type="InterPro" id="IPR041204">
    <property type="entry name" value="RIG-I-like_C"/>
</dbReference>
<dbReference type="Pfam" id="PF16739">
    <property type="entry name" value="CARD_2"/>
    <property type="match status" value="1"/>
</dbReference>
<keyword evidence="20" id="KW-0732">Signal</keyword>
<evidence type="ECO:0000256" key="7">
    <source>
        <dbReference type="ARBA" id="ARBA00022588"/>
    </source>
</evidence>
<dbReference type="GO" id="GO:0003725">
    <property type="term" value="F:double-stranded RNA binding"/>
    <property type="evidence" value="ECO:0007669"/>
    <property type="project" value="TreeGrafter"/>
</dbReference>
<name>A0A8C5TB68_9PASS</name>
<comment type="catalytic activity">
    <reaction evidence="19">
        <text>ATP + H2O = ADP + phosphate + H(+)</text>
        <dbReference type="Rhea" id="RHEA:13065"/>
        <dbReference type="ChEBI" id="CHEBI:15377"/>
        <dbReference type="ChEBI" id="CHEBI:15378"/>
        <dbReference type="ChEBI" id="CHEBI:30616"/>
        <dbReference type="ChEBI" id="CHEBI:43474"/>
        <dbReference type="ChEBI" id="CHEBI:456216"/>
        <dbReference type="EC" id="3.6.4.13"/>
    </reaction>
    <physiologicalReaction direction="left-to-right" evidence="19">
        <dbReference type="Rhea" id="RHEA:13066"/>
    </physiologicalReaction>
</comment>
<dbReference type="SMART" id="SM00487">
    <property type="entry name" value="DEXDc"/>
    <property type="match status" value="1"/>
</dbReference>
<evidence type="ECO:0000256" key="13">
    <source>
        <dbReference type="ARBA" id="ARBA00022833"/>
    </source>
</evidence>
<feature type="domain" description="Helicase C-terminal" evidence="22">
    <location>
        <begin position="550"/>
        <end position="716"/>
    </location>
</feature>
<dbReference type="GO" id="GO:0008270">
    <property type="term" value="F:zinc ion binding"/>
    <property type="evidence" value="ECO:0007669"/>
    <property type="project" value="TreeGrafter"/>
</dbReference>
<feature type="chain" id="PRO_5034669964" description="RNA helicase" evidence="20">
    <location>
        <begin position="30"/>
        <end position="865"/>
    </location>
</feature>
<dbReference type="Pfam" id="PF00271">
    <property type="entry name" value="Helicase_C"/>
    <property type="match status" value="1"/>
</dbReference>
<dbReference type="InterPro" id="IPR031964">
    <property type="entry name" value="CARD_dom"/>
</dbReference>
<keyword evidence="16" id="KW-0391">Immunity</keyword>
<evidence type="ECO:0000313" key="24">
    <source>
        <dbReference type="Ensembl" id="ENSMCSP00000005345.1"/>
    </source>
</evidence>
<dbReference type="GO" id="GO:0003727">
    <property type="term" value="F:single-stranded RNA binding"/>
    <property type="evidence" value="ECO:0007669"/>
    <property type="project" value="TreeGrafter"/>
</dbReference>
<dbReference type="SMART" id="SM00490">
    <property type="entry name" value="HELICc"/>
    <property type="match status" value="1"/>
</dbReference>
<evidence type="ECO:0000256" key="14">
    <source>
        <dbReference type="ARBA" id="ARBA00022840"/>
    </source>
</evidence>
<dbReference type="Gene3D" id="1.20.1320.30">
    <property type="match status" value="1"/>
</dbReference>
<dbReference type="Pfam" id="PF00270">
    <property type="entry name" value="DEAD"/>
    <property type="match status" value="1"/>
</dbReference>
<dbReference type="PROSITE" id="PS51194">
    <property type="entry name" value="HELICASE_CTER"/>
    <property type="match status" value="1"/>
</dbReference>
<dbReference type="InterPro" id="IPR042145">
    <property type="entry name" value="CARD_RIG-I_r2"/>
</dbReference>
<dbReference type="GO" id="GO:0002753">
    <property type="term" value="P:cytoplasmic pattern recognition receptor signaling pathway"/>
    <property type="evidence" value="ECO:0007669"/>
    <property type="project" value="TreeGrafter"/>
</dbReference>
<dbReference type="Ensembl" id="ENSMCST00000005465.1">
    <property type="protein sequence ID" value="ENSMCSP00000005345.1"/>
    <property type="gene ID" value="ENSMCSG00000003573.1"/>
</dbReference>
<dbReference type="Gene3D" id="3.40.50.300">
    <property type="entry name" value="P-loop containing nucleotide triphosphate hydrolases"/>
    <property type="match status" value="2"/>
</dbReference>
<evidence type="ECO:0000256" key="8">
    <source>
        <dbReference type="ARBA" id="ARBA00022723"/>
    </source>
</evidence>
<dbReference type="SUPFAM" id="SSF52540">
    <property type="entry name" value="P-loop containing nucleoside triphosphate hydrolases"/>
    <property type="match status" value="2"/>
</dbReference>
<dbReference type="InterPro" id="IPR038557">
    <property type="entry name" value="RLR_C_sf"/>
</dbReference>
<evidence type="ECO:0000259" key="22">
    <source>
        <dbReference type="PROSITE" id="PS51194"/>
    </source>
</evidence>
<keyword evidence="12" id="KW-0347">Helicase</keyword>
<dbReference type="PROSITE" id="PS51789">
    <property type="entry name" value="RLR_CTR"/>
    <property type="match status" value="1"/>
</dbReference>
<dbReference type="FunFam" id="3.40.50.300:FF:001291">
    <property type="entry name" value="Probable ATP-dependent RNA helicase DDX58"/>
    <property type="match status" value="1"/>
</dbReference>
<keyword evidence="9" id="KW-0677">Repeat</keyword>
<dbReference type="InterPro" id="IPR014001">
    <property type="entry name" value="Helicase_ATP-bd"/>
</dbReference>
<keyword evidence="10" id="KW-0547">Nucleotide-binding</keyword>
<keyword evidence="14" id="KW-0067">ATP-binding</keyword>
<dbReference type="InterPro" id="IPR011545">
    <property type="entry name" value="DEAD/DEAH_box_helicase_dom"/>
</dbReference>
<evidence type="ECO:0000256" key="2">
    <source>
        <dbReference type="ARBA" id="ARBA00006866"/>
    </source>
</evidence>
<proteinExistence type="inferred from homology"/>
<evidence type="ECO:0000256" key="17">
    <source>
        <dbReference type="ARBA" id="ARBA00022884"/>
    </source>
</evidence>
<evidence type="ECO:0000256" key="1">
    <source>
        <dbReference type="ARBA" id="ARBA00004496"/>
    </source>
</evidence>
<dbReference type="Proteomes" id="UP000694560">
    <property type="component" value="Unplaced"/>
</dbReference>
<comment type="subcellular location">
    <subcellularLocation>
        <location evidence="1">Cytoplasm</location>
    </subcellularLocation>
</comment>
<dbReference type="Gene3D" id="2.170.150.30">
    <property type="entry name" value="RIG-I-like receptor, C-terminal regulatory domain"/>
    <property type="match status" value="1"/>
</dbReference>
<keyword evidence="17" id="KW-0694">RNA-binding</keyword>
<evidence type="ECO:0000256" key="5">
    <source>
        <dbReference type="ARBA" id="ARBA00022499"/>
    </source>
</evidence>
<reference evidence="24" key="2">
    <citation type="submission" date="2025-09" db="UniProtKB">
        <authorList>
            <consortium name="Ensembl"/>
        </authorList>
    </citation>
    <scope>IDENTIFICATION</scope>
</reference>
<keyword evidence="13" id="KW-0862">Zinc</keyword>
<keyword evidence="25" id="KW-1185">Reference proteome</keyword>
<sequence>TAYFQKHFLNFLKLGLFLFLKGYTGLAEAIETWDFSKLEKLELHRQLLKRIEATMIEIDPIALMPYINTCLIERECDEILQISEYRSKAAGITKLIECLCRSDKENWPKSLQLALDNAGYYNASELWNIGKDNGKDLDGEMTDASENYFETMVTFSEEAECDNLSENLSSVSGKSSSVYEPKKARSYQIELAQPAIDGKNTLICAPTGSGKTFVSLLICEHHLQNIPPGQKAKVAFLATKVPVYEQQKNVFRQHFERSGYSVQGICGETVASIAVENVIQDSDIIVLTPQILVNSLEKGILSSLSIFTLMIFDECHNTTGNHPYNVLMTRYLDQKFDSSAHQLPQIVGLTASVGVGNAKTTHETVEHICTLCSYLDVQAISTVRENKQDLQRFSNKPETHVRWVKMRAQNHFADIISDLMSETEVLMRKIYSVDTISQINKTDFGTQKYEHWIVYTQKKCRLLQLEDKEKESSICRDLFICTEHLRKFNDALIISEDARIEDALAYLNEFFTNVKNGPYTELEKQLTDKFQEKEPELTALSKDESNENPKLEELACILDEAYRYNPQTRTILFAKTRALVAALKKWIDANPLLSHIKPDMLMGKGRRDHKTGMTLPMQKGILDAFRKDKDIRLLIATSVADEGIDITECNLVVLYEYFGNVTKMIQVRGRGRARDSKCIIVTSKSEVVENEKQNNYKEEMMNAAIEKLQNWDETTFARKIHDLQMKEKILRDCRKKETKPKAVEGKKNLLCGKCKAYVCCTDDIRIIKESHHTVLGDAFKERYITKPHRKPIQFDGFEKKSKMHCRNTDCQHDWGITVKYKTFDNLPVIKIKSFVLENIETGTQMDIQKWKDINLSLKNFEETSS</sequence>
<reference evidence="24" key="1">
    <citation type="submission" date="2025-08" db="UniProtKB">
        <authorList>
            <consortium name="Ensembl"/>
        </authorList>
    </citation>
    <scope>IDENTIFICATION</scope>
</reference>
<dbReference type="GO" id="GO:0005524">
    <property type="term" value="F:ATP binding"/>
    <property type="evidence" value="ECO:0007669"/>
    <property type="project" value="UniProtKB-KW"/>
</dbReference>
<feature type="signal peptide" evidence="20">
    <location>
        <begin position="1"/>
        <end position="29"/>
    </location>
</feature>
<keyword evidence="18" id="KW-0051">Antiviral defense</keyword>
<evidence type="ECO:0000256" key="11">
    <source>
        <dbReference type="ARBA" id="ARBA00022801"/>
    </source>
</evidence>
<evidence type="ECO:0000259" key="21">
    <source>
        <dbReference type="PROSITE" id="PS51192"/>
    </source>
</evidence>
<dbReference type="InterPro" id="IPR027417">
    <property type="entry name" value="P-loop_NTPase"/>
</dbReference>
<evidence type="ECO:0000256" key="12">
    <source>
        <dbReference type="ARBA" id="ARBA00022806"/>
    </source>
</evidence>
<dbReference type="Pfam" id="PF18119">
    <property type="entry name" value="RIG-I_C"/>
    <property type="match status" value="1"/>
</dbReference>
<evidence type="ECO:0000256" key="4">
    <source>
        <dbReference type="ARBA" id="ARBA00022490"/>
    </source>
</evidence>
<evidence type="ECO:0000256" key="16">
    <source>
        <dbReference type="ARBA" id="ARBA00022859"/>
    </source>
</evidence>
<dbReference type="CDD" id="cd18073">
    <property type="entry name" value="DEXHc_RIG-I_DDX58"/>
    <property type="match status" value="1"/>
</dbReference>
<feature type="domain" description="RLR CTR" evidence="23">
    <location>
        <begin position="733"/>
        <end position="865"/>
    </location>
</feature>
<dbReference type="FunFam" id="2.170.150.30:FF:000001">
    <property type="entry name" value="Probable ATP-dependent RNA helicase DDX58"/>
    <property type="match status" value="1"/>
</dbReference>
<dbReference type="CDD" id="cd15805">
    <property type="entry name" value="RIG-I_C"/>
    <property type="match status" value="1"/>
</dbReference>
<dbReference type="InterPro" id="IPR021673">
    <property type="entry name" value="RLR_CTR"/>
</dbReference>
<dbReference type="InterPro" id="IPR011029">
    <property type="entry name" value="DEATH-like_dom_sf"/>
</dbReference>
<dbReference type="GO" id="GO:0016787">
    <property type="term" value="F:hydrolase activity"/>
    <property type="evidence" value="ECO:0007669"/>
    <property type="project" value="UniProtKB-KW"/>
</dbReference>
<evidence type="ECO:0000313" key="25">
    <source>
        <dbReference type="Proteomes" id="UP000694560"/>
    </source>
</evidence>
<keyword evidence="5" id="KW-1017">Isopeptide bond</keyword>
<dbReference type="FunFam" id="1.10.533.10:FF:000072">
    <property type="entry name" value="Probable ATP-dependent RNA helicase DDX58"/>
    <property type="match status" value="1"/>
</dbReference>
<dbReference type="PANTHER" id="PTHR14074:SF16">
    <property type="entry name" value="ANTIVIRAL INNATE IMMUNE RESPONSE RECEPTOR RIG-I"/>
    <property type="match status" value="1"/>
</dbReference>
<dbReference type="InterPro" id="IPR051363">
    <property type="entry name" value="RLR_Helicase"/>
</dbReference>
<dbReference type="Gene3D" id="1.10.533.10">
    <property type="entry name" value="Death Domain, Fas"/>
    <property type="match status" value="1"/>
</dbReference>
<dbReference type="AlphaFoldDB" id="A0A8C5TB68"/>
<keyword evidence="11" id="KW-0378">Hydrolase</keyword>
<evidence type="ECO:0000256" key="10">
    <source>
        <dbReference type="ARBA" id="ARBA00022741"/>
    </source>
</evidence>
<dbReference type="CDD" id="cd12090">
    <property type="entry name" value="MDA5_ID"/>
    <property type="match status" value="1"/>
</dbReference>
<evidence type="ECO:0000256" key="3">
    <source>
        <dbReference type="ARBA" id="ARBA00012552"/>
    </source>
</evidence>
<evidence type="ECO:0000256" key="15">
    <source>
        <dbReference type="ARBA" id="ARBA00022843"/>
    </source>
</evidence>
<dbReference type="PROSITE" id="PS51192">
    <property type="entry name" value="HELICASE_ATP_BIND_1"/>
    <property type="match status" value="1"/>
</dbReference>
<dbReference type="InterPro" id="IPR001650">
    <property type="entry name" value="Helicase_C-like"/>
</dbReference>
<accession>A0A8C5TB68</accession>
<keyword evidence="6" id="KW-0597">Phosphoprotein</keyword>
<keyword evidence="4" id="KW-0963">Cytoplasm</keyword>
<evidence type="ECO:0000256" key="18">
    <source>
        <dbReference type="ARBA" id="ARBA00023118"/>
    </source>
</evidence>
<dbReference type="PANTHER" id="PTHR14074">
    <property type="entry name" value="HELICASE WITH DEATH DOMAIN-RELATED"/>
    <property type="match status" value="1"/>
</dbReference>
<keyword evidence="7" id="KW-0399">Innate immunity</keyword>
<evidence type="ECO:0000259" key="23">
    <source>
        <dbReference type="PROSITE" id="PS51789"/>
    </source>
</evidence>
<feature type="domain" description="Helicase ATP-binding" evidence="21">
    <location>
        <begin position="192"/>
        <end position="371"/>
    </location>
</feature>
<evidence type="ECO:0000256" key="19">
    <source>
        <dbReference type="ARBA" id="ARBA00049390"/>
    </source>
</evidence>
<organism evidence="24 25">
    <name type="scientific">Malurus cyaneus samueli</name>
    <dbReference type="NCBI Taxonomy" id="2593467"/>
    <lineage>
        <taxon>Eukaryota</taxon>
        <taxon>Metazoa</taxon>
        <taxon>Chordata</taxon>
        <taxon>Craniata</taxon>
        <taxon>Vertebrata</taxon>
        <taxon>Euteleostomi</taxon>
        <taxon>Archelosauria</taxon>
        <taxon>Archosauria</taxon>
        <taxon>Dinosauria</taxon>
        <taxon>Saurischia</taxon>
        <taxon>Theropoda</taxon>
        <taxon>Coelurosauria</taxon>
        <taxon>Aves</taxon>
        <taxon>Neognathae</taxon>
        <taxon>Neoaves</taxon>
        <taxon>Telluraves</taxon>
        <taxon>Australaves</taxon>
        <taxon>Passeriformes</taxon>
        <taxon>Meliphagoidea</taxon>
        <taxon>Maluridae</taxon>
        <taxon>Malurus</taxon>
    </lineage>
</organism>
<dbReference type="CDD" id="cd08817">
    <property type="entry name" value="CARD_RIG-I_r2"/>
    <property type="match status" value="1"/>
</dbReference>
<dbReference type="Pfam" id="PF11648">
    <property type="entry name" value="RIG-I_C-RD"/>
    <property type="match status" value="1"/>
</dbReference>
<dbReference type="GO" id="GO:0003724">
    <property type="term" value="F:RNA helicase activity"/>
    <property type="evidence" value="ECO:0007669"/>
    <property type="project" value="UniProtKB-EC"/>
</dbReference>
<evidence type="ECO:0000256" key="6">
    <source>
        <dbReference type="ARBA" id="ARBA00022553"/>
    </source>
</evidence>
<keyword evidence="15" id="KW-0832">Ubl conjugation</keyword>
<dbReference type="GO" id="GO:0005737">
    <property type="term" value="C:cytoplasm"/>
    <property type="evidence" value="ECO:0007669"/>
    <property type="project" value="UniProtKB-SubCell"/>
</dbReference>
<dbReference type="EC" id="3.6.4.13" evidence="3"/>
<keyword evidence="8" id="KW-0479">Metal-binding</keyword>